<reference evidence="1 2" key="1">
    <citation type="submission" date="2024-09" db="EMBL/GenBank/DDBJ databases">
        <title>Laminarin stimulates single cell rates of sulfate reduction while oxygen inhibits transcriptomic activity in coastal marine sediment.</title>
        <authorList>
            <person name="Lindsay M."/>
            <person name="Orcutt B."/>
            <person name="Emerson D."/>
            <person name="Stepanauskas R."/>
            <person name="D'Angelo T."/>
        </authorList>
    </citation>
    <scope>NUCLEOTIDE SEQUENCE [LARGE SCALE GENOMIC DNA]</scope>
    <source>
        <strain evidence="1">SAG AM-311-K15</strain>
    </source>
</reference>
<organism evidence="1 2">
    <name type="scientific">candidate division CSSED10-310 bacterium</name>
    <dbReference type="NCBI Taxonomy" id="2855610"/>
    <lineage>
        <taxon>Bacteria</taxon>
        <taxon>Bacteria division CSSED10-310</taxon>
    </lineage>
</organism>
<evidence type="ECO:0000313" key="2">
    <source>
        <dbReference type="Proteomes" id="UP001594351"/>
    </source>
</evidence>
<evidence type="ECO:0000313" key="1">
    <source>
        <dbReference type="EMBL" id="MFC1853077.1"/>
    </source>
</evidence>
<protein>
    <submittedName>
        <fullName evidence="1">Uncharacterized protein</fullName>
    </submittedName>
</protein>
<dbReference type="EMBL" id="JBHPBY010000417">
    <property type="protein sequence ID" value="MFC1853077.1"/>
    <property type="molecule type" value="Genomic_DNA"/>
</dbReference>
<keyword evidence="2" id="KW-1185">Reference proteome</keyword>
<gene>
    <name evidence="1" type="ORF">ACFL27_23005</name>
</gene>
<proteinExistence type="predicted"/>
<accession>A0ABV6Z3Q9</accession>
<name>A0ABV6Z3Q9_UNCC1</name>
<comment type="caution">
    <text evidence="1">The sequence shown here is derived from an EMBL/GenBank/DDBJ whole genome shotgun (WGS) entry which is preliminary data.</text>
</comment>
<sequence length="49" mass="5633">MNIMNAEIESKIQQTVITPAGLKHIDTIRVSLIEILDELYRAIPARRRT</sequence>
<dbReference type="Proteomes" id="UP001594351">
    <property type="component" value="Unassembled WGS sequence"/>
</dbReference>